<dbReference type="SUPFAM" id="SSF51316">
    <property type="entry name" value="Mss4-like"/>
    <property type="match status" value="1"/>
</dbReference>
<accession>A0A382R0Q6</accession>
<protein>
    <recommendedName>
        <fullName evidence="5">CENP-V/GFA domain-containing protein</fullName>
    </recommendedName>
</protein>
<dbReference type="GO" id="GO:0046872">
    <property type="term" value="F:metal ion binding"/>
    <property type="evidence" value="ECO:0007669"/>
    <property type="project" value="UniProtKB-KW"/>
</dbReference>
<dbReference type="PANTHER" id="PTHR33337">
    <property type="entry name" value="GFA DOMAIN-CONTAINING PROTEIN"/>
    <property type="match status" value="1"/>
</dbReference>
<organism evidence="6">
    <name type="scientific">marine metagenome</name>
    <dbReference type="NCBI Taxonomy" id="408172"/>
    <lineage>
        <taxon>unclassified sequences</taxon>
        <taxon>metagenomes</taxon>
        <taxon>ecological metagenomes</taxon>
    </lineage>
</organism>
<dbReference type="AlphaFoldDB" id="A0A382R0Q6"/>
<dbReference type="InterPro" id="IPR006913">
    <property type="entry name" value="CENP-V/GFA"/>
</dbReference>
<dbReference type="PANTHER" id="PTHR33337:SF40">
    <property type="entry name" value="CENP-V_GFA DOMAIN-CONTAINING PROTEIN-RELATED"/>
    <property type="match status" value="1"/>
</dbReference>
<comment type="similarity">
    <text evidence="1">Belongs to the Gfa family.</text>
</comment>
<dbReference type="GO" id="GO:0016846">
    <property type="term" value="F:carbon-sulfur lyase activity"/>
    <property type="evidence" value="ECO:0007669"/>
    <property type="project" value="InterPro"/>
</dbReference>
<keyword evidence="2" id="KW-0479">Metal-binding</keyword>
<feature type="domain" description="CENP-V/GFA" evidence="5">
    <location>
        <begin position="34"/>
        <end position="141"/>
    </location>
</feature>
<reference evidence="6" key="1">
    <citation type="submission" date="2018-05" db="EMBL/GenBank/DDBJ databases">
        <authorList>
            <person name="Lanie J.A."/>
            <person name="Ng W.-L."/>
            <person name="Kazmierczak K.M."/>
            <person name="Andrzejewski T.M."/>
            <person name="Davidsen T.M."/>
            <person name="Wayne K.J."/>
            <person name="Tettelin H."/>
            <person name="Glass J.I."/>
            <person name="Rusch D."/>
            <person name="Podicherti R."/>
            <person name="Tsui H.-C.T."/>
            <person name="Winkler M.E."/>
        </authorList>
    </citation>
    <scope>NUCLEOTIDE SEQUENCE</scope>
</reference>
<dbReference type="EMBL" id="UINC01117995">
    <property type="protein sequence ID" value="SVC90817.1"/>
    <property type="molecule type" value="Genomic_DNA"/>
</dbReference>
<evidence type="ECO:0000256" key="3">
    <source>
        <dbReference type="ARBA" id="ARBA00022833"/>
    </source>
</evidence>
<dbReference type="Gene3D" id="3.90.1590.10">
    <property type="entry name" value="glutathione-dependent formaldehyde- activating enzyme (gfa)"/>
    <property type="match status" value="1"/>
</dbReference>
<evidence type="ECO:0000313" key="6">
    <source>
        <dbReference type="EMBL" id="SVC90817.1"/>
    </source>
</evidence>
<evidence type="ECO:0000259" key="5">
    <source>
        <dbReference type="PROSITE" id="PS51891"/>
    </source>
</evidence>
<evidence type="ECO:0000256" key="2">
    <source>
        <dbReference type="ARBA" id="ARBA00022723"/>
    </source>
</evidence>
<keyword evidence="3" id="KW-0862">Zinc</keyword>
<dbReference type="PROSITE" id="PS51891">
    <property type="entry name" value="CENP_V_GFA"/>
    <property type="match status" value="1"/>
</dbReference>
<evidence type="ECO:0000256" key="4">
    <source>
        <dbReference type="ARBA" id="ARBA00023239"/>
    </source>
</evidence>
<name>A0A382R0Q6_9ZZZZ</name>
<dbReference type="InterPro" id="IPR011057">
    <property type="entry name" value="Mss4-like_sf"/>
</dbReference>
<keyword evidence="4" id="KW-0456">Lyase</keyword>
<gene>
    <name evidence="6" type="ORF">METZ01_LOCUS343671</name>
</gene>
<evidence type="ECO:0000256" key="1">
    <source>
        <dbReference type="ARBA" id="ARBA00005495"/>
    </source>
</evidence>
<dbReference type="Pfam" id="PF04828">
    <property type="entry name" value="GFA"/>
    <property type="match status" value="1"/>
</dbReference>
<sequence>MFIYLDLKTLFIRIVDSRKKHQVIGSNMNKLDTHEGGCLCGGLRYKTEGNPQYVGLCHCRYCQLRTGSAMGISVYFENNLVSINTGETLIKSHEFQTESGGNFMIQFCSDCGTSLFWRLTARPGLVGVGGGTFDPPTFWYEVEREVFCRSKADFIHTEIKDKFLSAPTYQPIKDEAVHLKGG</sequence>
<proteinExistence type="inferred from homology"/>